<accession>A0ABY5XE40</accession>
<reference evidence="1" key="1">
    <citation type="submission" date="2022-07" db="EMBL/GenBank/DDBJ databases">
        <title>Genetic diversity of Erwinia pyrifoliae.</title>
        <authorList>
            <person name="Park D.S."/>
            <person name="Ham H."/>
        </authorList>
    </citation>
    <scope>NUCLEOTIDE SEQUENCE</scope>
    <source>
        <strain evidence="1">CP201486</strain>
    </source>
</reference>
<name>A0ABY5XE40_ERWPY</name>
<gene>
    <name evidence="1" type="ORF">NYP84_01350</name>
</gene>
<sequence>MVLVVLSTAPSAQANRDKEKEMYLGVLNGQVQGNSVVKVTRTLPEPILFRAESSDRLPDSLIISNAEGRPASGGTVWVTIKQLQPESGQEARITLKALLVVDGKKVPFSVTQRGVDVVIALPAAAESVELRTDTPAELEVPANFRGNLQVALQVEGERAS</sequence>
<dbReference type="InterPro" id="IPR035191">
    <property type="entry name" value="FaeF"/>
</dbReference>
<proteinExistence type="predicted"/>
<dbReference type="EMBL" id="CP103445">
    <property type="protein sequence ID" value="UWS35342.1"/>
    <property type="molecule type" value="Genomic_DNA"/>
</dbReference>
<organism evidence="1 2">
    <name type="scientific">Erwinia pyrifoliae</name>
    <dbReference type="NCBI Taxonomy" id="79967"/>
    <lineage>
        <taxon>Bacteria</taxon>
        <taxon>Pseudomonadati</taxon>
        <taxon>Pseudomonadota</taxon>
        <taxon>Gammaproteobacteria</taxon>
        <taxon>Enterobacterales</taxon>
        <taxon>Erwiniaceae</taxon>
        <taxon>Erwinia</taxon>
    </lineage>
</organism>
<dbReference type="Pfam" id="PF17547">
    <property type="entry name" value="DUF5462"/>
    <property type="match status" value="1"/>
</dbReference>
<evidence type="ECO:0000313" key="1">
    <source>
        <dbReference type="EMBL" id="UWS35342.1"/>
    </source>
</evidence>
<keyword evidence="2" id="KW-1185">Reference proteome</keyword>
<evidence type="ECO:0000313" key="2">
    <source>
        <dbReference type="Proteomes" id="UP001058553"/>
    </source>
</evidence>
<dbReference type="Proteomes" id="UP001058553">
    <property type="component" value="Chromosome"/>
</dbReference>
<protein>
    <submittedName>
        <fullName evidence="1">DUF5462 family protein</fullName>
    </submittedName>
</protein>